<keyword evidence="2" id="KW-1185">Reference proteome</keyword>
<dbReference type="Proteomes" id="UP000221165">
    <property type="component" value="Unassembled WGS sequence"/>
</dbReference>
<dbReference type="RefSeq" id="XP_067921055.1">
    <property type="nucleotide sequence ID" value="XM_068066970.1"/>
</dbReference>
<sequence length="67" mass="7334">ETEDSPGSQRGAIRRDSARIRLLWSSSFMRPHTTPAQVPQQMVKTAVARPVVIFVGSPRCSLSKPAS</sequence>
<protein>
    <submittedName>
        <fullName evidence="1">Uncharacterized protein</fullName>
    </submittedName>
</protein>
<dbReference type="VEuPathDB" id="ToxoDB:CSUI_006818"/>
<dbReference type="EMBL" id="MIGC01003505">
    <property type="protein sequence ID" value="PHJ19354.1"/>
    <property type="molecule type" value="Genomic_DNA"/>
</dbReference>
<dbReference type="GeneID" id="94430181"/>
<organism evidence="1 2">
    <name type="scientific">Cystoisospora suis</name>
    <dbReference type="NCBI Taxonomy" id="483139"/>
    <lineage>
        <taxon>Eukaryota</taxon>
        <taxon>Sar</taxon>
        <taxon>Alveolata</taxon>
        <taxon>Apicomplexa</taxon>
        <taxon>Conoidasida</taxon>
        <taxon>Coccidia</taxon>
        <taxon>Eucoccidiorida</taxon>
        <taxon>Eimeriorina</taxon>
        <taxon>Sarcocystidae</taxon>
        <taxon>Cystoisospora</taxon>
    </lineage>
</organism>
<evidence type="ECO:0000313" key="2">
    <source>
        <dbReference type="Proteomes" id="UP000221165"/>
    </source>
</evidence>
<feature type="non-terminal residue" evidence="1">
    <location>
        <position position="1"/>
    </location>
</feature>
<gene>
    <name evidence="1" type="ORF">CSUI_006818</name>
</gene>
<comment type="caution">
    <text evidence="1">The sequence shown here is derived from an EMBL/GenBank/DDBJ whole genome shotgun (WGS) entry which is preliminary data.</text>
</comment>
<dbReference type="OrthoDB" id="433512at2759"/>
<evidence type="ECO:0000313" key="1">
    <source>
        <dbReference type="EMBL" id="PHJ19354.1"/>
    </source>
</evidence>
<accession>A0A2C6KSS5</accession>
<name>A0A2C6KSS5_9APIC</name>
<proteinExistence type="predicted"/>
<reference evidence="1 2" key="1">
    <citation type="journal article" date="2017" name="Int. J. Parasitol.">
        <title>The genome of the protozoan parasite Cystoisospora suis and a reverse vaccinology approach to identify vaccine candidates.</title>
        <authorList>
            <person name="Palmieri N."/>
            <person name="Shrestha A."/>
            <person name="Ruttkowski B."/>
            <person name="Beck T."/>
            <person name="Vogl C."/>
            <person name="Tomley F."/>
            <person name="Blake D.P."/>
            <person name="Joachim A."/>
        </authorList>
    </citation>
    <scope>NUCLEOTIDE SEQUENCE [LARGE SCALE GENOMIC DNA]</scope>
    <source>
        <strain evidence="1 2">Wien I</strain>
    </source>
</reference>
<dbReference type="AlphaFoldDB" id="A0A2C6KSS5"/>